<dbReference type="Gene3D" id="3.30.460.10">
    <property type="entry name" value="Beta Polymerase, domain 2"/>
    <property type="match status" value="1"/>
</dbReference>
<dbReference type="SUPFAM" id="SSF48371">
    <property type="entry name" value="ARM repeat"/>
    <property type="match status" value="1"/>
</dbReference>
<dbReference type="FunFam" id="3.30.460.10:FF:000019">
    <property type="entry name" value="tRNA nucleotidyltransferase cca2"/>
    <property type="match status" value="1"/>
</dbReference>
<evidence type="ECO:0000256" key="7">
    <source>
        <dbReference type="SAM" id="Coils"/>
    </source>
</evidence>
<dbReference type="GO" id="GO:0005739">
    <property type="term" value="C:mitochondrion"/>
    <property type="evidence" value="ECO:0007669"/>
    <property type="project" value="UniProtKB-ARBA"/>
</dbReference>
<evidence type="ECO:0000256" key="5">
    <source>
        <dbReference type="ARBA" id="ARBA00034736"/>
    </source>
</evidence>
<dbReference type="Pfam" id="PF01743">
    <property type="entry name" value="PolyA_pol"/>
    <property type="match status" value="1"/>
</dbReference>
<name>A0A9P9KGF3_FUSSL</name>
<evidence type="ECO:0000256" key="3">
    <source>
        <dbReference type="ARBA" id="ARBA00022741"/>
    </source>
</evidence>
<feature type="domain" description="tRNA nucleotidyltransferase/poly(A) polymerase RNA and SrmB- binding" evidence="10">
    <location>
        <begin position="265"/>
        <end position="323"/>
    </location>
</feature>
<dbReference type="PANTHER" id="PTHR13734">
    <property type="entry name" value="TRNA-NUCLEOTIDYLTRANSFERASE"/>
    <property type="match status" value="1"/>
</dbReference>
<protein>
    <recommendedName>
        <fullName evidence="13">tRNA nucleotidyltransferase</fullName>
    </recommendedName>
</protein>
<evidence type="ECO:0000256" key="6">
    <source>
        <dbReference type="RuleBase" id="RU003953"/>
    </source>
</evidence>
<keyword evidence="3" id="KW-0547">Nucleotide-binding</keyword>
<keyword evidence="2 6" id="KW-0808">Transferase</keyword>
<dbReference type="GO" id="GO:0052929">
    <property type="term" value="F:ATP:3'-cytidine-cytidine-tRNA adenylyltransferase activity"/>
    <property type="evidence" value="ECO:0007669"/>
    <property type="project" value="TreeGrafter"/>
</dbReference>
<dbReference type="Pfam" id="PF10521">
    <property type="entry name" value="Tti2"/>
    <property type="match status" value="1"/>
</dbReference>
<evidence type="ECO:0000259" key="9">
    <source>
        <dbReference type="Pfam" id="PF01743"/>
    </source>
</evidence>
<dbReference type="SUPFAM" id="SSF81301">
    <property type="entry name" value="Nucleotidyltransferase"/>
    <property type="match status" value="1"/>
</dbReference>
<dbReference type="Gene3D" id="1.10.3090.10">
    <property type="entry name" value="cca-adding enzyme, domain 2"/>
    <property type="match status" value="1"/>
</dbReference>
<comment type="caution">
    <text evidence="11">The sequence shown here is derived from an EMBL/GenBank/DDBJ whole genome shotgun (WGS) entry which is preliminary data.</text>
</comment>
<accession>A0A9P9KGF3</accession>
<dbReference type="SUPFAM" id="SSF81891">
    <property type="entry name" value="Poly A polymerase C-terminal region-like"/>
    <property type="match status" value="1"/>
</dbReference>
<dbReference type="GO" id="GO:0000166">
    <property type="term" value="F:nucleotide binding"/>
    <property type="evidence" value="ECO:0007669"/>
    <property type="project" value="UniProtKB-KW"/>
</dbReference>
<comment type="similarity">
    <text evidence="5">Belongs to the TTI2 family.</text>
</comment>
<dbReference type="InterPro" id="IPR018870">
    <property type="entry name" value="Tti2"/>
</dbReference>
<evidence type="ECO:0000313" key="11">
    <source>
        <dbReference type="EMBL" id="KAH7260623.1"/>
    </source>
</evidence>
<gene>
    <name evidence="11" type="ORF">B0J15DRAFT_512139</name>
</gene>
<evidence type="ECO:0008006" key="13">
    <source>
        <dbReference type="Google" id="ProtNLM"/>
    </source>
</evidence>
<dbReference type="GO" id="GO:0001680">
    <property type="term" value="P:tRNA 3'-terminal CCA addition"/>
    <property type="evidence" value="ECO:0007669"/>
    <property type="project" value="UniProtKB-ARBA"/>
</dbReference>
<keyword evidence="4 6" id="KW-0694">RNA-binding</keyword>
<evidence type="ECO:0000313" key="12">
    <source>
        <dbReference type="Proteomes" id="UP000736672"/>
    </source>
</evidence>
<dbReference type="Pfam" id="PF12627">
    <property type="entry name" value="PolyA_pol_RNAbd"/>
    <property type="match status" value="1"/>
</dbReference>
<reference evidence="11" key="1">
    <citation type="journal article" date="2021" name="Nat. Commun.">
        <title>Genetic determinants of endophytism in the Arabidopsis root mycobiome.</title>
        <authorList>
            <person name="Mesny F."/>
            <person name="Miyauchi S."/>
            <person name="Thiergart T."/>
            <person name="Pickel B."/>
            <person name="Atanasova L."/>
            <person name="Karlsson M."/>
            <person name="Huettel B."/>
            <person name="Barry K.W."/>
            <person name="Haridas S."/>
            <person name="Chen C."/>
            <person name="Bauer D."/>
            <person name="Andreopoulos W."/>
            <person name="Pangilinan J."/>
            <person name="LaButti K."/>
            <person name="Riley R."/>
            <person name="Lipzen A."/>
            <person name="Clum A."/>
            <person name="Drula E."/>
            <person name="Henrissat B."/>
            <person name="Kohler A."/>
            <person name="Grigoriev I.V."/>
            <person name="Martin F.M."/>
            <person name="Hacquard S."/>
        </authorList>
    </citation>
    <scope>NUCLEOTIDE SEQUENCE</scope>
    <source>
        <strain evidence="11">FSSC 5 MPI-SDFR-AT-0091</strain>
    </source>
</reference>
<dbReference type="Proteomes" id="UP000736672">
    <property type="component" value="Unassembled WGS sequence"/>
</dbReference>
<dbReference type="GO" id="GO:0110078">
    <property type="term" value="C:TTT Hsp90 cochaperone complex"/>
    <property type="evidence" value="ECO:0007669"/>
    <property type="project" value="InterPro"/>
</dbReference>
<feature type="coiled-coil region" evidence="7">
    <location>
        <begin position="464"/>
        <end position="491"/>
    </location>
</feature>
<evidence type="ECO:0000256" key="1">
    <source>
        <dbReference type="ARBA" id="ARBA00007265"/>
    </source>
</evidence>
<keyword evidence="7" id="KW-0175">Coiled coil</keyword>
<feature type="region of interest" description="Disordered" evidence="8">
    <location>
        <begin position="31"/>
        <end position="55"/>
    </location>
</feature>
<feature type="domain" description="Poly A polymerase head" evidence="9">
    <location>
        <begin position="92"/>
        <end position="236"/>
    </location>
</feature>
<evidence type="ECO:0000256" key="4">
    <source>
        <dbReference type="ARBA" id="ARBA00022884"/>
    </source>
</evidence>
<dbReference type="InterPro" id="IPR032828">
    <property type="entry name" value="PolyA_RNA-bd"/>
</dbReference>
<keyword evidence="12" id="KW-1185">Reference proteome</keyword>
<comment type="similarity">
    <text evidence="1 6">Belongs to the tRNA nucleotidyltransferase/poly(A) polymerase family.</text>
</comment>
<evidence type="ECO:0000259" key="10">
    <source>
        <dbReference type="Pfam" id="PF12627"/>
    </source>
</evidence>
<organism evidence="11 12">
    <name type="scientific">Fusarium solani</name>
    <name type="common">Filamentous fungus</name>
    <dbReference type="NCBI Taxonomy" id="169388"/>
    <lineage>
        <taxon>Eukaryota</taxon>
        <taxon>Fungi</taxon>
        <taxon>Dikarya</taxon>
        <taxon>Ascomycota</taxon>
        <taxon>Pezizomycotina</taxon>
        <taxon>Sordariomycetes</taxon>
        <taxon>Hypocreomycetidae</taxon>
        <taxon>Hypocreales</taxon>
        <taxon>Nectriaceae</taxon>
        <taxon>Fusarium</taxon>
        <taxon>Fusarium solani species complex</taxon>
    </lineage>
</organism>
<dbReference type="InterPro" id="IPR016024">
    <property type="entry name" value="ARM-type_fold"/>
</dbReference>
<dbReference type="GO" id="GO:0003723">
    <property type="term" value="F:RNA binding"/>
    <property type="evidence" value="ECO:0007669"/>
    <property type="project" value="UniProtKB-KW"/>
</dbReference>
<dbReference type="AlphaFoldDB" id="A0A9P9KGF3"/>
<dbReference type="OrthoDB" id="445712at2759"/>
<dbReference type="CDD" id="cd05398">
    <property type="entry name" value="NT_ClassII-CCAase"/>
    <property type="match status" value="1"/>
</dbReference>
<dbReference type="EMBL" id="JAGTJS010000008">
    <property type="protein sequence ID" value="KAH7260623.1"/>
    <property type="molecule type" value="Genomic_DNA"/>
</dbReference>
<proteinExistence type="inferred from homology"/>
<sequence length="1064" mass="119185">MLRRLAIPGSAMKRKLDSFLKDKHTHSSYKISALSTASSSSPTRPSIRASSPAMATTTIQLTPREQQLRRLLLDVAKSIDEAGTAPEPIVLRWAGGWVRDKLLNIQSHDIDVAINAMTGVPFAQHMCDYCEQPDAIAKHGIGPDDIGSLHNVARNPEKSKHLETAMVKIFGLDLDFVNLRKETYTEDSRNPQMEFGTAEEDARRRDATVNALFYNLHDDRIEDFTGGLSDMDSKVIKTPLEPFQTFMDDPLRVLRLVRFASRLQFTIDPDTRKFMANPKVLEALRLKISRERVGVELEKMLKGAHPYQSLEFIDELQLFPAIFTDPTREDLPVPDDSRWRVAYSCLQDLLQDQSPSSIASRLVQTDDATYTAWNLAAICPWMTVEEPPNFRKKANSLPLVAVVAREGFKAPNKLSDIIAASHRHRKEIMTLKRGVCDGESFIQERDRFGMAIRKWDTPAGSWRLQVLNALLVEVMETLQEWNQEKSQKQELVASWVAFLDHLAKLDVYDAPSLKRLLDGRQLAQALGTKPGKWTGQALDICVAWQLRHPGETDPTGAIEEVRKRREELGIRVLDGLVGPANIERLNALSGKPLGSERKPEKHGRANHSLHFAQDFHEAILRVAGHLSAKENYDLEDGQAEKLVKAINSKVLLMKNGTEDSALLVEAGLACLSVLSSKYSLALDEDTRLKLIRITDTRDPWTTPISATTATELLAQQLTDEEMTDFIVGPVLQKTLKPLFTRHSSRITASGRPSQYSTAGDRSRMFEEVQTWKDEAPWAETAMQWAVNMSTPTLIQQHWPLFTPVLLALVENESIDVKSRGLEILASFVAKCPGQVLQNTGIGRVFEDATFPMLLYLPSVTPEEQSTAILSPAYDVLTKLAESSEGFQNPERRQLLDKALRDGIFAGHFHASQYSRIVQVLMQKTASIVNCLGIYSIKHLKNLLSMISSIMTDPFATAHPPTVIAATQALNAIITNCWPRIQQTEHAEQIIRILSLCWLNVTEESDSSSTQVSKADVEALSQELIHTSNILQALWAEDDSRRPARLDEVLEKEPRLARLFTPALA</sequence>
<dbReference type="GO" id="GO:0052927">
    <property type="term" value="F:CC tRNA cytidylyltransferase activity"/>
    <property type="evidence" value="ECO:0007669"/>
    <property type="project" value="TreeGrafter"/>
</dbReference>
<dbReference type="InterPro" id="IPR002646">
    <property type="entry name" value="PolA_pol_head_dom"/>
</dbReference>
<dbReference type="InterPro" id="IPR043519">
    <property type="entry name" value="NT_sf"/>
</dbReference>
<feature type="compositionally biased region" description="Low complexity" evidence="8">
    <location>
        <begin position="31"/>
        <end position="53"/>
    </location>
</feature>
<evidence type="ECO:0000256" key="8">
    <source>
        <dbReference type="SAM" id="MobiDB-lite"/>
    </source>
</evidence>
<evidence type="ECO:0000256" key="2">
    <source>
        <dbReference type="ARBA" id="ARBA00022679"/>
    </source>
</evidence>
<dbReference type="PANTHER" id="PTHR13734:SF5">
    <property type="entry name" value="CCA TRNA NUCLEOTIDYLTRANSFERASE, MITOCHONDRIAL"/>
    <property type="match status" value="1"/>
</dbReference>